<sequence>MFLQILFLIVFLIAFYNVYWKRKGLPPGPIPLPLIGNGLALKNHNGEKAVLSWKEKYGNIFTIWLGENPVVLIFDVKTMTETFVKDGDTFAGRPKGSTRHDGKHRLGIGGTDGPFWKEQRRFSLHILRNFGLGRNMMQEKVLHEVTDLIEHVREQVNAKEEEVDMMAIIDICVGSIINSLTFGYSFDKKNPESFLKLKALATQTVQNFIDIKWKLCQWNISIMRHIPPFDKVYERVKETETTIDAIFNEKIANHKKKIDFDADEEPRDYAEAFLRHQYKLNKDGVKDHNYSDKQLVDSILDIWIAGQETTSSFLAWLVLYMMEYPEIQEKAHAELDKHVGNDRLVTLDDKPNLNYINAIVAETLRASMQSSINVPHRLMKDAIIEGYHIPKDTLVTYQMQQLFTNDSQFPEAQKFKPERFLDSNGKFYWPFELMPFGIGKRACLGEGLAKLEMYLFAANILNQFKVYHLKDRKAPLTKIIDHATHPIPFKTYVKNRF</sequence>
<dbReference type="WBParaSite" id="PS1159_v2.g7207.t1">
    <property type="protein sequence ID" value="PS1159_v2.g7207.t1"/>
    <property type="gene ID" value="PS1159_v2.g7207"/>
</dbReference>
<dbReference type="Proteomes" id="UP000887580">
    <property type="component" value="Unplaced"/>
</dbReference>
<organism evidence="1 2">
    <name type="scientific">Panagrolaimus sp. PS1159</name>
    <dbReference type="NCBI Taxonomy" id="55785"/>
    <lineage>
        <taxon>Eukaryota</taxon>
        <taxon>Metazoa</taxon>
        <taxon>Ecdysozoa</taxon>
        <taxon>Nematoda</taxon>
        <taxon>Chromadorea</taxon>
        <taxon>Rhabditida</taxon>
        <taxon>Tylenchina</taxon>
        <taxon>Panagrolaimomorpha</taxon>
        <taxon>Panagrolaimoidea</taxon>
        <taxon>Panagrolaimidae</taxon>
        <taxon>Panagrolaimus</taxon>
    </lineage>
</organism>
<proteinExistence type="predicted"/>
<evidence type="ECO:0000313" key="1">
    <source>
        <dbReference type="Proteomes" id="UP000887580"/>
    </source>
</evidence>
<accession>A0AC35GNU0</accession>
<protein>
    <submittedName>
        <fullName evidence="2">CYtochrome P450 family</fullName>
    </submittedName>
</protein>
<evidence type="ECO:0000313" key="2">
    <source>
        <dbReference type="WBParaSite" id="PS1159_v2.g7207.t1"/>
    </source>
</evidence>
<name>A0AC35GNU0_9BILA</name>
<reference evidence="2" key="1">
    <citation type="submission" date="2022-11" db="UniProtKB">
        <authorList>
            <consortium name="WormBaseParasite"/>
        </authorList>
    </citation>
    <scope>IDENTIFICATION</scope>
</reference>